<sequence length="558" mass="61945">MNCFPCLRRQRTIKEDGSPRAERDDNKHKVGSGAKPGIGGQIGPANITSQHFTFRELASATRNFRQECSLGEGGFGKVYKGTLPGTDQVVAVNQLDRHVLQGNKEFMVKVLMLSQLHHESVVKLVGYCSDGDQRLLVYEYMSGGSLEDHLFEIEPDKKPLDWLTRMRIAFGAAQGLEYLHDKAEPPVIYGDLKCSNVLMDSDYNPKLSAFGLTKLGPANDKMIVSSRVMGTFGYCAPEYTRLGQLTVKSDVYSFGVLLLELITGRNAFDGTKPLQERNLITWAQPKFRDPKYFPDIADPLLEHRFPEKGLNQDVAIAAMCLQEEPSVRPLMSDVVATLSFLMEDPPQTMSAPIPESLPSKERVDTAKNHSDNEDETDMDGHGSGGSDARAKDGHSKCVHAGVARDEEDDDFPYLVLEDKEYASSDSSSMISFSLGGSMLLRERSSKPHSRSISSNRQASIAFLEKSISSRNNIGRNWSRNSSQMSNIEDHLSSPRDRNFSPSSSRSSDSSHYEIDFTTLKGRKKSPLGRLEFCSRDKDLDIPTHGSCPRSRTITTAIL</sequence>
<dbReference type="EMBL" id="CM042884">
    <property type="protein sequence ID" value="KAI4369337.1"/>
    <property type="molecule type" value="Genomic_DNA"/>
</dbReference>
<comment type="caution">
    <text evidence="1">The sequence shown here is derived from an EMBL/GenBank/DDBJ whole genome shotgun (WGS) entry which is preliminary data.</text>
</comment>
<gene>
    <name evidence="1" type="ORF">MLD38_017786</name>
</gene>
<protein>
    <submittedName>
        <fullName evidence="1">Uncharacterized protein</fullName>
    </submittedName>
</protein>
<evidence type="ECO:0000313" key="1">
    <source>
        <dbReference type="EMBL" id="KAI4369337.1"/>
    </source>
</evidence>
<dbReference type="Proteomes" id="UP001057402">
    <property type="component" value="Chromosome 5"/>
</dbReference>
<organism evidence="1 2">
    <name type="scientific">Melastoma candidum</name>
    <dbReference type="NCBI Taxonomy" id="119954"/>
    <lineage>
        <taxon>Eukaryota</taxon>
        <taxon>Viridiplantae</taxon>
        <taxon>Streptophyta</taxon>
        <taxon>Embryophyta</taxon>
        <taxon>Tracheophyta</taxon>
        <taxon>Spermatophyta</taxon>
        <taxon>Magnoliopsida</taxon>
        <taxon>eudicotyledons</taxon>
        <taxon>Gunneridae</taxon>
        <taxon>Pentapetalae</taxon>
        <taxon>rosids</taxon>
        <taxon>malvids</taxon>
        <taxon>Myrtales</taxon>
        <taxon>Melastomataceae</taxon>
        <taxon>Melastomatoideae</taxon>
        <taxon>Melastomateae</taxon>
        <taxon>Melastoma</taxon>
    </lineage>
</organism>
<keyword evidence="2" id="KW-1185">Reference proteome</keyword>
<accession>A0ACB9R004</accession>
<reference evidence="2" key="1">
    <citation type="journal article" date="2023" name="Front. Plant Sci.">
        <title>Chromosomal-level genome assembly of Melastoma candidum provides insights into trichome evolution.</title>
        <authorList>
            <person name="Zhong Y."/>
            <person name="Wu W."/>
            <person name="Sun C."/>
            <person name="Zou P."/>
            <person name="Liu Y."/>
            <person name="Dai S."/>
            <person name="Zhou R."/>
        </authorList>
    </citation>
    <scope>NUCLEOTIDE SEQUENCE [LARGE SCALE GENOMIC DNA]</scope>
</reference>
<proteinExistence type="predicted"/>
<evidence type="ECO:0000313" key="2">
    <source>
        <dbReference type="Proteomes" id="UP001057402"/>
    </source>
</evidence>
<name>A0ACB9R004_9MYRT</name>